<accession>A0A6S7B074</accession>
<evidence type="ECO:0000313" key="4">
    <source>
        <dbReference type="Proteomes" id="UP000494214"/>
    </source>
</evidence>
<feature type="region of interest" description="Disordered" evidence="1">
    <location>
        <begin position="136"/>
        <end position="167"/>
    </location>
</feature>
<keyword evidence="2" id="KW-0812">Transmembrane</keyword>
<evidence type="ECO:0000313" key="3">
    <source>
        <dbReference type="EMBL" id="CAB3692231.1"/>
    </source>
</evidence>
<dbReference type="AlphaFoldDB" id="A0A6S7B074"/>
<evidence type="ECO:0000256" key="1">
    <source>
        <dbReference type="SAM" id="MobiDB-lite"/>
    </source>
</evidence>
<organism evidence="3 4">
    <name type="scientific">Achromobacter animicus</name>
    <dbReference type="NCBI Taxonomy" id="1389935"/>
    <lineage>
        <taxon>Bacteria</taxon>
        <taxon>Pseudomonadati</taxon>
        <taxon>Pseudomonadota</taxon>
        <taxon>Betaproteobacteria</taxon>
        <taxon>Burkholderiales</taxon>
        <taxon>Alcaligenaceae</taxon>
        <taxon>Achromobacter</taxon>
    </lineage>
</organism>
<proteinExistence type="predicted"/>
<gene>
    <name evidence="3" type="ORF">LMG26690_02162</name>
</gene>
<keyword evidence="4" id="KW-1185">Reference proteome</keyword>
<feature type="transmembrane region" description="Helical" evidence="2">
    <location>
        <begin position="172"/>
        <end position="194"/>
    </location>
</feature>
<keyword evidence="2" id="KW-0472">Membrane</keyword>
<protein>
    <submittedName>
        <fullName evidence="3">Uncharacterized protein</fullName>
    </submittedName>
</protein>
<evidence type="ECO:0000256" key="2">
    <source>
        <dbReference type="SAM" id="Phobius"/>
    </source>
</evidence>
<sequence length="330" mass="34868">MAVFISLNPLPSRRAGYAELQIEGWSGDAVEVELSVRRNSSPAHLDAQGTWGGEQQWLRFGHGQARDGRLVIEIGPAIVDAMLEAKRNSQFQIETRKPDGSVARYPVRPIPNDVTPSTAAGEAPAQAEVVNVAAAPQPTPSEPVVLPPTVEPAEPMGQPEPAPPEARKSKPVVAIVAAVLALLVAAGLAVWFFLKKGDMPAPAPKADVPAAAPAASAAACSKDSLGTASEMVFVQDCVRDVKDPVAMLSIIQAARDAGKCSIAQRLYANRAQAGDAQIALAYAGEYDPASYKENACFKADAATAAYWYQAVLEKDKDNAQAQARLKELPK</sequence>
<dbReference type="RefSeq" id="WP_175123087.1">
    <property type="nucleotide sequence ID" value="NZ_CADIJM010000003.1"/>
</dbReference>
<dbReference type="Proteomes" id="UP000494214">
    <property type="component" value="Unassembled WGS sequence"/>
</dbReference>
<dbReference type="EMBL" id="CADIJM010000003">
    <property type="protein sequence ID" value="CAB3692231.1"/>
    <property type="molecule type" value="Genomic_DNA"/>
</dbReference>
<reference evidence="3 4" key="1">
    <citation type="submission" date="2020-04" db="EMBL/GenBank/DDBJ databases">
        <authorList>
            <person name="De Canck E."/>
        </authorList>
    </citation>
    <scope>NUCLEOTIDE SEQUENCE [LARGE SCALE GENOMIC DNA]</scope>
    <source>
        <strain evidence="3 4">LMG 26690</strain>
    </source>
</reference>
<keyword evidence="2" id="KW-1133">Transmembrane helix</keyword>
<name>A0A6S7B074_9BURK</name>
<feature type="compositionally biased region" description="Pro residues" evidence="1">
    <location>
        <begin position="137"/>
        <end position="150"/>
    </location>
</feature>